<organism evidence="1 2">
    <name type="scientific">Roseateles hydrophilus</name>
    <dbReference type="NCBI Taxonomy" id="2975054"/>
    <lineage>
        <taxon>Bacteria</taxon>
        <taxon>Pseudomonadati</taxon>
        <taxon>Pseudomonadota</taxon>
        <taxon>Betaproteobacteria</taxon>
        <taxon>Burkholderiales</taxon>
        <taxon>Sphaerotilaceae</taxon>
        <taxon>Roseateles</taxon>
    </lineage>
</organism>
<evidence type="ECO:0000313" key="1">
    <source>
        <dbReference type="EMBL" id="MCY4744577.1"/>
    </source>
</evidence>
<reference evidence="1" key="1">
    <citation type="submission" date="2022-08" db="EMBL/GenBank/DDBJ databases">
        <title>Genome sequencing of Pelomonas sp. UHG3.</title>
        <authorList>
            <person name="So Y."/>
        </authorList>
    </citation>
    <scope>NUCLEOTIDE SEQUENCE</scope>
    <source>
        <strain evidence="1">UHG3</strain>
    </source>
</reference>
<comment type="caution">
    <text evidence="1">The sequence shown here is derived from an EMBL/GenBank/DDBJ whole genome shotgun (WGS) entry which is preliminary data.</text>
</comment>
<accession>A0ACC6C838</accession>
<gene>
    <name evidence="1" type="ORF">NYO99_06290</name>
</gene>
<dbReference type="Proteomes" id="UP001076464">
    <property type="component" value="Unassembled WGS sequence"/>
</dbReference>
<name>A0ACC6C838_9BURK</name>
<evidence type="ECO:0000313" key="2">
    <source>
        <dbReference type="Proteomes" id="UP001076464"/>
    </source>
</evidence>
<dbReference type="EMBL" id="JAPPUY010000001">
    <property type="protein sequence ID" value="MCY4744577.1"/>
    <property type="molecule type" value="Genomic_DNA"/>
</dbReference>
<keyword evidence="2" id="KW-1185">Reference proteome</keyword>
<protein>
    <submittedName>
        <fullName evidence="1">DUF2141 domain-containing protein</fullName>
    </submittedName>
</protein>
<proteinExistence type="predicted"/>
<sequence>MKHVLAAVCLAVAPLWCLATEVTLEIEGLDADRLQGATLMVGVYTVPSTWLGRPQVGHRITLTPAAAPGGRYKLVLKNLPAGPLAISLFQDVNANGRLDMGALGIPTERYGFSNNARGQFAPPSFEQALLTPVAGQLLKIRMS</sequence>